<evidence type="ECO:0000313" key="1">
    <source>
        <dbReference type="EMBL" id="SEL17038.1"/>
    </source>
</evidence>
<keyword evidence="2" id="KW-1185">Reference proteome</keyword>
<name>A0A1H7N1Z5_9RHOB</name>
<dbReference type="RefSeq" id="WP_093034351.1">
    <property type="nucleotide sequence ID" value="NZ_FOAG01000004.1"/>
</dbReference>
<accession>A0A1H7N1Z5</accession>
<evidence type="ECO:0008006" key="3">
    <source>
        <dbReference type="Google" id="ProtNLM"/>
    </source>
</evidence>
<sequence length="81" mass="8931">MTCLALVTAMFPVVAQQGPEGDRVEINGMQMHYQALRTRKPMVVLHGSFMTIPMMGEIIRGGALYSFAAYSGWIIHRSGSD</sequence>
<dbReference type="Proteomes" id="UP000199582">
    <property type="component" value="Unassembled WGS sequence"/>
</dbReference>
<organism evidence="1 2">
    <name type="scientific">Roseovarius azorensis</name>
    <dbReference type="NCBI Taxonomy" id="1287727"/>
    <lineage>
        <taxon>Bacteria</taxon>
        <taxon>Pseudomonadati</taxon>
        <taxon>Pseudomonadota</taxon>
        <taxon>Alphaproteobacteria</taxon>
        <taxon>Rhodobacterales</taxon>
        <taxon>Roseobacteraceae</taxon>
        <taxon>Roseovarius</taxon>
    </lineage>
</organism>
<dbReference type="EMBL" id="FOAG01000004">
    <property type="protein sequence ID" value="SEL17038.1"/>
    <property type="molecule type" value="Genomic_DNA"/>
</dbReference>
<dbReference type="STRING" id="1287727.SAMN05443999_1048"/>
<dbReference type="AlphaFoldDB" id="A0A1H7N1Z5"/>
<dbReference type="OrthoDB" id="9780765at2"/>
<protein>
    <recommendedName>
        <fullName evidence="3">Alpha/beta hydrolase family protein</fullName>
    </recommendedName>
</protein>
<reference evidence="1 2" key="1">
    <citation type="submission" date="2016-10" db="EMBL/GenBank/DDBJ databases">
        <authorList>
            <person name="de Groot N.N."/>
        </authorList>
    </citation>
    <scope>NUCLEOTIDE SEQUENCE [LARGE SCALE GENOMIC DNA]</scope>
    <source>
        <strain evidence="1 2">DSM 100674</strain>
    </source>
</reference>
<evidence type="ECO:0000313" key="2">
    <source>
        <dbReference type="Proteomes" id="UP000199582"/>
    </source>
</evidence>
<proteinExistence type="predicted"/>
<gene>
    <name evidence="1" type="ORF">SAMN05443999_1048</name>
</gene>